<dbReference type="GO" id="GO:0016787">
    <property type="term" value="F:hydrolase activity"/>
    <property type="evidence" value="ECO:0007669"/>
    <property type="project" value="UniProtKB-KW"/>
</dbReference>
<dbReference type="Gene3D" id="3.90.780.10">
    <property type="entry name" value="5'-Nucleotidase, C-terminal domain"/>
    <property type="match status" value="1"/>
</dbReference>
<dbReference type="InterPro" id="IPR029052">
    <property type="entry name" value="Metallo-depent_PP-like"/>
</dbReference>
<dbReference type="GO" id="GO:0000166">
    <property type="term" value="F:nucleotide binding"/>
    <property type="evidence" value="ECO:0007669"/>
    <property type="project" value="UniProtKB-KW"/>
</dbReference>
<dbReference type="InterPro" id="IPR036907">
    <property type="entry name" value="5'-Nucleotdase_C_sf"/>
</dbReference>
<dbReference type="SUPFAM" id="SSF55816">
    <property type="entry name" value="5'-nucleotidase (syn. UDP-sugar hydrolase), C-terminal domain"/>
    <property type="match status" value="1"/>
</dbReference>
<evidence type="ECO:0000259" key="4">
    <source>
        <dbReference type="Pfam" id="PF02872"/>
    </source>
</evidence>
<proteinExistence type="inferred from homology"/>
<dbReference type="Pfam" id="PF00149">
    <property type="entry name" value="Metallophos"/>
    <property type="match status" value="1"/>
</dbReference>
<keyword evidence="2" id="KW-0378">Hydrolase</keyword>
<evidence type="ECO:0000256" key="1">
    <source>
        <dbReference type="ARBA" id="ARBA00022729"/>
    </source>
</evidence>
<protein>
    <submittedName>
        <fullName evidence="5">2',3'-cyclic-nucleotide 2'-phosphodiesterase</fullName>
    </submittedName>
</protein>
<comment type="similarity">
    <text evidence="2">Belongs to the 5'-nucleotidase family.</text>
</comment>
<keyword evidence="1" id="KW-0732">Signal</keyword>
<name>A0A917V2U4_9HYPH</name>
<dbReference type="GO" id="GO:0030288">
    <property type="term" value="C:outer membrane-bounded periplasmic space"/>
    <property type="evidence" value="ECO:0007669"/>
    <property type="project" value="TreeGrafter"/>
</dbReference>
<evidence type="ECO:0000259" key="3">
    <source>
        <dbReference type="Pfam" id="PF00149"/>
    </source>
</evidence>
<dbReference type="PANTHER" id="PTHR11575">
    <property type="entry name" value="5'-NUCLEOTIDASE-RELATED"/>
    <property type="match status" value="1"/>
</dbReference>
<dbReference type="AlphaFoldDB" id="A0A917V2U4"/>
<dbReference type="InterPro" id="IPR004843">
    <property type="entry name" value="Calcineurin-like_PHP"/>
</dbReference>
<feature type="domain" description="5'-Nucleotidase C-terminal" evidence="4">
    <location>
        <begin position="399"/>
        <end position="529"/>
    </location>
</feature>
<dbReference type="RefSeq" id="WP_188910272.1">
    <property type="nucleotide sequence ID" value="NZ_BMMF01000003.1"/>
</dbReference>
<dbReference type="PANTHER" id="PTHR11575:SF6">
    <property type="entry name" value="2',3'-CYCLIC-NUCLEOTIDE 2'-PHOSPHODIESTERASE_3'-NUCLEOTIDASE"/>
    <property type="match status" value="1"/>
</dbReference>
<dbReference type="PRINTS" id="PR01607">
    <property type="entry name" value="APYRASEFAMLY"/>
</dbReference>
<dbReference type="Gene3D" id="3.60.21.10">
    <property type="match status" value="1"/>
</dbReference>
<comment type="caution">
    <text evidence="5">The sequence shown here is derived from an EMBL/GenBank/DDBJ whole genome shotgun (WGS) entry which is preliminary data.</text>
</comment>
<dbReference type="Proteomes" id="UP000600449">
    <property type="component" value="Unassembled WGS sequence"/>
</dbReference>
<reference evidence="5 6" key="1">
    <citation type="journal article" date="2014" name="Int. J. Syst. Evol. Microbiol.">
        <title>Complete genome sequence of Corynebacterium casei LMG S-19264T (=DSM 44701T), isolated from a smear-ripened cheese.</title>
        <authorList>
            <consortium name="US DOE Joint Genome Institute (JGI-PGF)"/>
            <person name="Walter F."/>
            <person name="Albersmeier A."/>
            <person name="Kalinowski J."/>
            <person name="Ruckert C."/>
        </authorList>
    </citation>
    <scope>NUCLEOTIDE SEQUENCE [LARGE SCALE GENOMIC DNA]</scope>
    <source>
        <strain evidence="5 6">CGMCC 1.9161</strain>
    </source>
</reference>
<dbReference type="GO" id="GO:0009166">
    <property type="term" value="P:nucleotide catabolic process"/>
    <property type="evidence" value="ECO:0007669"/>
    <property type="project" value="InterPro"/>
</dbReference>
<feature type="domain" description="Calcineurin-like phosphoesterase" evidence="3">
    <location>
        <begin position="4"/>
        <end position="240"/>
    </location>
</feature>
<dbReference type="InterPro" id="IPR006179">
    <property type="entry name" value="5_nucleotidase/apyrase"/>
</dbReference>
<evidence type="ECO:0000313" key="5">
    <source>
        <dbReference type="EMBL" id="GGK25481.1"/>
    </source>
</evidence>
<evidence type="ECO:0000313" key="6">
    <source>
        <dbReference type="Proteomes" id="UP000600449"/>
    </source>
</evidence>
<dbReference type="SUPFAM" id="SSF56300">
    <property type="entry name" value="Metallo-dependent phosphatases"/>
    <property type="match status" value="1"/>
</dbReference>
<gene>
    <name evidence="5" type="primary">cpdB</name>
    <name evidence="5" type="ORF">GCM10011322_10050</name>
</gene>
<organism evidence="5 6">
    <name type="scientific">Salinarimonas ramus</name>
    <dbReference type="NCBI Taxonomy" id="690164"/>
    <lineage>
        <taxon>Bacteria</taxon>
        <taxon>Pseudomonadati</taxon>
        <taxon>Pseudomonadota</taxon>
        <taxon>Alphaproteobacteria</taxon>
        <taxon>Hyphomicrobiales</taxon>
        <taxon>Salinarimonadaceae</taxon>
        <taxon>Salinarimonas</taxon>
    </lineage>
</organism>
<keyword evidence="2" id="KW-0547">Nucleotide-binding</keyword>
<keyword evidence="6" id="KW-1185">Reference proteome</keyword>
<dbReference type="EMBL" id="BMMF01000003">
    <property type="protein sequence ID" value="GGK25481.1"/>
    <property type="molecule type" value="Genomic_DNA"/>
</dbReference>
<evidence type="ECO:0000256" key="2">
    <source>
        <dbReference type="RuleBase" id="RU362119"/>
    </source>
</evidence>
<dbReference type="Pfam" id="PF02872">
    <property type="entry name" value="5_nucleotid_C"/>
    <property type="match status" value="1"/>
</dbReference>
<sequence length="620" mass="65145">MPRLRLVATSDLHAHAQPWDYLRDRPNPRTGLVAAAAAIAIAREEAARDGAAVLLVDNGDLLQGAALGDLVGSAGLGPGESHPMIACLDALGCDAAGLGNHEFNYGLAFAEAAYGRASFPVVCANLARADGSALLPAFTILERAVPGLARKLRVGVTGVVPPQVLMWDKALVGDELCAEDMVDALARTVPAMRTAGADLVIALCHAGIAEGPRVGGEENAALFVAQIPGIDVVVAGHLHRVFPGGRDFAHIPGVDADAGRLHGVPAVMPGFYGSHLGIVDLDLEMTGEDGIRVAAARCEARPVPPLAEPAPPAAAALLDLTADVHARTLAHVRKPVGETRAPIDTYFTALGEDRDLALLCAAQEAFVRRAIAGSDLAALPLLSAAAPFLAGGRNGPAGYVDIPAGPLAMRDLAALYPYPNAVCAVRLTGALVVAWLERAAGLFATIDPHAAGPQRLVDPLFPSYHFDMIRGLAYTIDPTVPSRFDRDGDLLNPDARRVRDIAIDGRPLREVDVVLVATNTYRAGGGGRFCGGRLETVFTSTTLVREALHAHVEAEIARSGALALEERLAWRLADLPDTAEILYATGPGARGREPADLVLEDRGLDERGYRVYRHRGRRGP</sequence>
<accession>A0A917V2U4</accession>
<dbReference type="InterPro" id="IPR008334">
    <property type="entry name" value="5'-Nucleotdase_C"/>
</dbReference>
<dbReference type="NCBIfam" id="NF006938">
    <property type="entry name" value="PRK09420.1"/>
    <property type="match status" value="1"/>
</dbReference>